<dbReference type="InterPro" id="IPR036867">
    <property type="entry name" value="R3H_dom_sf"/>
</dbReference>
<reference evidence="5" key="1">
    <citation type="submission" date="2020-12" db="EMBL/GenBank/DDBJ databases">
        <title>Metabolic potential, ecology and presence of endohyphal bacteria is reflected in genomic diversity of Mucoromycotina.</title>
        <authorList>
            <person name="Muszewska A."/>
            <person name="Okrasinska A."/>
            <person name="Steczkiewicz K."/>
            <person name="Drgas O."/>
            <person name="Orlowska M."/>
            <person name="Perlinska-Lenart U."/>
            <person name="Aleksandrzak-Piekarczyk T."/>
            <person name="Szatraj K."/>
            <person name="Zielenkiewicz U."/>
            <person name="Pilsyk S."/>
            <person name="Malc E."/>
            <person name="Mieczkowski P."/>
            <person name="Kruszewska J.S."/>
            <person name="Biernat P."/>
            <person name="Pawlowska J."/>
        </authorList>
    </citation>
    <scope>NUCLEOTIDE SEQUENCE</scope>
    <source>
        <strain evidence="5">WA0000017839</strain>
    </source>
</reference>
<feature type="domain" description="R3H" evidence="4">
    <location>
        <begin position="210"/>
        <end position="274"/>
    </location>
</feature>
<sequence length="376" mass="41390">MTTPLMNDDLNNSPRSRPSSIRRVRRGRENSIISSAPNSRPSSRPSSRPVSPTGSNYMNNMESNPLDEQVIPTAIVIKNIPFSVKKDALLSKLTSLDVPAAYAFNYHFDNGVFRGLAFANYRTAEETEIVVNTINGLEIGGRKLRVEYKKMLPTASNSSNLSEYINKREIIPHPSSSTSSQPSSPLISSASTSERRLTSNPDEDTLDLNDPAVLELYSFLLLFRGDPNANEIALPKTLSAKERRDAHLIADRLGLAHYSDGFGSERQVLIEKRGTTPAPIVRLQHKNSRGTLRSSPSRDRLNANTNNSGDNKRDSYRKSMMSTSTTAELATASNTIHPIRQPRGPEPGKNFASRQNNIGDALSEALARQHITHVGA</sequence>
<protein>
    <submittedName>
        <fullName evidence="5">Uncharacterized protein</fullName>
    </submittedName>
</protein>
<dbReference type="SUPFAM" id="SSF82708">
    <property type="entry name" value="R3H domain"/>
    <property type="match status" value="1"/>
</dbReference>
<dbReference type="AlphaFoldDB" id="A0A8H7UU21"/>
<evidence type="ECO:0000256" key="1">
    <source>
        <dbReference type="PROSITE-ProRule" id="PRU00176"/>
    </source>
</evidence>
<evidence type="ECO:0000259" key="4">
    <source>
        <dbReference type="PROSITE" id="PS51061"/>
    </source>
</evidence>
<feature type="compositionally biased region" description="Polar residues" evidence="2">
    <location>
        <begin position="53"/>
        <end position="63"/>
    </location>
</feature>
<evidence type="ECO:0000259" key="3">
    <source>
        <dbReference type="PROSITE" id="PS50102"/>
    </source>
</evidence>
<dbReference type="OrthoDB" id="434258at2759"/>
<dbReference type="InterPro" id="IPR035979">
    <property type="entry name" value="RBD_domain_sf"/>
</dbReference>
<dbReference type="SUPFAM" id="SSF54928">
    <property type="entry name" value="RNA-binding domain, RBD"/>
    <property type="match status" value="1"/>
</dbReference>
<dbReference type="Gene3D" id="3.30.1370.50">
    <property type="entry name" value="R3H-like domain"/>
    <property type="match status" value="1"/>
</dbReference>
<dbReference type="InterPro" id="IPR012677">
    <property type="entry name" value="Nucleotide-bd_a/b_plait_sf"/>
</dbReference>
<feature type="compositionally biased region" description="Low complexity" evidence="2">
    <location>
        <begin position="322"/>
        <end position="335"/>
    </location>
</feature>
<dbReference type="InterPro" id="IPR000504">
    <property type="entry name" value="RRM_dom"/>
</dbReference>
<proteinExistence type="predicted"/>
<evidence type="ECO:0000256" key="2">
    <source>
        <dbReference type="SAM" id="MobiDB-lite"/>
    </source>
</evidence>
<accession>A0A8H7UU21</accession>
<dbReference type="EMBL" id="JAEPRD010000108">
    <property type="protein sequence ID" value="KAG2198606.1"/>
    <property type="molecule type" value="Genomic_DNA"/>
</dbReference>
<dbReference type="Gene3D" id="3.30.70.330">
    <property type="match status" value="2"/>
</dbReference>
<evidence type="ECO:0000313" key="6">
    <source>
        <dbReference type="Proteomes" id="UP000603453"/>
    </source>
</evidence>
<dbReference type="SMART" id="SM00360">
    <property type="entry name" value="RRM"/>
    <property type="match status" value="1"/>
</dbReference>
<dbReference type="PROSITE" id="PS51061">
    <property type="entry name" value="R3H"/>
    <property type="match status" value="1"/>
</dbReference>
<dbReference type="InterPro" id="IPR001374">
    <property type="entry name" value="R3H_dom"/>
</dbReference>
<comment type="caution">
    <text evidence="5">The sequence shown here is derived from an EMBL/GenBank/DDBJ whole genome shotgun (WGS) entry which is preliminary data.</text>
</comment>
<feature type="domain" description="RRM" evidence="3">
    <location>
        <begin position="73"/>
        <end position="151"/>
    </location>
</feature>
<dbReference type="Proteomes" id="UP000603453">
    <property type="component" value="Unassembled WGS sequence"/>
</dbReference>
<evidence type="ECO:0000313" key="5">
    <source>
        <dbReference type="EMBL" id="KAG2198606.1"/>
    </source>
</evidence>
<feature type="compositionally biased region" description="Low complexity" evidence="2">
    <location>
        <begin position="30"/>
        <end position="52"/>
    </location>
</feature>
<gene>
    <name evidence="5" type="ORF">INT47_001053</name>
</gene>
<dbReference type="PROSITE" id="PS50102">
    <property type="entry name" value="RRM"/>
    <property type="match status" value="1"/>
</dbReference>
<keyword evidence="6" id="KW-1185">Reference proteome</keyword>
<keyword evidence="1" id="KW-0694">RNA-binding</keyword>
<dbReference type="GO" id="GO:0003723">
    <property type="term" value="F:RNA binding"/>
    <property type="evidence" value="ECO:0007669"/>
    <property type="project" value="UniProtKB-UniRule"/>
</dbReference>
<name>A0A8H7UU21_9FUNG</name>
<feature type="region of interest" description="Disordered" evidence="2">
    <location>
        <begin position="287"/>
        <end position="355"/>
    </location>
</feature>
<organism evidence="5 6">
    <name type="scientific">Mucor saturninus</name>
    <dbReference type="NCBI Taxonomy" id="64648"/>
    <lineage>
        <taxon>Eukaryota</taxon>
        <taxon>Fungi</taxon>
        <taxon>Fungi incertae sedis</taxon>
        <taxon>Mucoromycota</taxon>
        <taxon>Mucoromycotina</taxon>
        <taxon>Mucoromycetes</taxon>
        <taxon>Mucorales</taxon>
        <taxon>Mucorineae</taxon>
        <taxon>Mucoraceae</taxon>
        <taxon>Mucor</taxon>
    </lineage>
</organism>
<feature type="compositionally biased region" description="Low complexity" evidence="2">
    <location>
        <begin position="172"/>
        <end position="192"/>
    </location>
</feature>
<feature type="region of interest" description="Disordered" evidence="2">
    <location>
        <begin position="171"/>
        <end position="206"/>
    </location>
</feature>
<feature type="region of interest" description="Disordered" evidence="2">
    <location>
        <begin position="1"/>
        <end position="63"/>
    </location>
</feature>